<dbReference type="AlphaFoldDB" id="A0A397PCM4"/>
<evidence type="ECO:0000256" key="2">
    <source>
        <dbReference type="ARBA" id="ARBA00023235"/>
    </source>
</evidence>
<dbReference type="InterPro" id="IPR036263">
    <property type="entry name" value="Chorismate_II_sf"/>
</dbReference>
<evidence type="ECO:0000313" key="5">
    <source>
        <dbReference type="Proteomes" id="UP000266568"/>
    </source>
</evidence>
<proteinExistence type="predicted"/>
<dbReference type="InterPro" id="IPR036979">
    <property type="entry name" value="CM_dom_sf"/>
</dbReference>
<dbReference type="Gene3D" id="1.20.59.10">
    <property type="entry name" value="Chorismate mutase"/>
    <property type="match status" value="1"/>
</dbReference>
<dbReference type="PANTHER" id="PTHR38041">
    <property type="entry name" value="CHORISMATE MUTASE"/>
    <property type="match status" value="1"/>
</dbReference>
<accession>A0A397PCM4</accession>
<dbReference type="RefSeq" id="WP_119035687.1">
    <property type="nucleotide sequence ID" value="NZ_QXDC01000003.1"/>
</dbReference>
<dbReference type="PROSITE" id="PS51168">
    <property type="entry name" value="CHORISMATE_MUT_2"/>
    <property type="match status" value="1"/>
</dbReference>
<dbReference type="GO" id="GO:0009697">
    <property type="term" value="P:salicylic acid biosynthetic process"/>
    <property type="evidence" value="ECO:0007669"/>
    <property type="project" value="TreeGrafter"/>
</dbReference>
<evidence type="ECO:0000256" key="1">
    <source>
        <dbReference type="ARBA" id="ARBA00012404"/>
    </source>
</evidence>
<keyword evidence="2" id="KW-0413">Isomerase</keyword>
<dbReference type="EMBL" id="QXDC01000003">
    <property type="protein sequence ID" value="RIA43894.1"/>
    <property type="molecule type" value="Genomic_DNA"/>
</dbReference>
<sequence>MTDETLAQFRQSIDNIDAALVFMLAERFRITKAVGRYKATEGLPPADPAREERQIARLRRLAHEADLDPEFSEKFLRFIIDEVIRHHERLRDEA</sequence>
<dbReference type="GO" id="GO:0004106">
    <property type="term" value="F:chorismate mutase activity"/>
    <property type="evidence" value="ECO:0007669"/>
    <property type="project" value="UniProtKB-EC"/>
</dbReference>
<gene>
    <name evidence="4" type="ORF">DFR49_2125</name>
</gene>
<keyword evidence="5" id="KW-1185">Reference proteome</keyword>
<organism evidence="4 5">
    <name type="scientific">Hephaestia caeni</name>
    <dbReference type="NCBI Taxonomy" id="645617"/>
    <lineage>
        <taxon>Bacteria</taxon>
        <taxon>Pseudomonadati</taxon>
        <taxon>Pseudomonadota</taxon>
        <taxon>Alphaproteobacteria</taxon>
        <taxon>Sphingomonadales</taxon>
        <taxon>Sphingomonadaceae</taxon>
        <taxon>Hephaestia</taxon>
    </lineage>
</organism>
<dbReference type="EC" id="5.4.99.5" evidence="1"/>
<dbReference type="NCBIfam" id="TIGR01795">
    <property type="entry name" value="CM_mono_cladeE"/>
    <property type="match status" value="1"/>
</dbReference>
<dbReference type="PANTHER" id="PTHR38041:SF1">
    <property type="entry name" value="CHORISMATE MUTASE"/>
    <property type="match status" value="1"/>
</dbReference>
<comment type="caution">
    <text evidence="4">The sequence shown here is derived from an EMBL/GenBank/DDBJ whole genome shotgun (WGS) entry which is preliminary data.</text>
</comment>
<reference evidence="4 5" key="1">
    <citation type="submission" date="2018-08" db="EMBL/GenBank/DDBJ databases">
        <title>Genomic Encyclopedia of Type Strains, Phase IV (KMG-IV): sequencing the most valuable type-strain genomes for metagenomic binning, comparative biology and taxonomic classification.</title>
        <authorList>
            <person name="Goeker M."/>
        </authorList>
    </citation>
    <scope>NUCLEOTIDE SEQUENCE [LARGE SCALE GENOMIC DNA]</scope>
    <source>
        <strain evidence="4 5">DSM 25527</strain>
    </source>
</reference>
<protein>
    <recommendedName>
        <fullName evidence="1">chorismate mutase</fullName>
        <ecNumber evidence="1">5.4.99.5</ecNumber>
    </recommendedName>
</protein>
<dbReference type="InterPro" id="IPR010951">
    <property type="entry name" value="CM_bact"/>
</dbReference>
<dbReference type="InterPro" id="IPR002701">
    <property type="entry name" value="CM_II_prokaryot"/>
</dbReference>
<dbReference type="InterPro" id="IPR051331">
    <property type="entry name" value="Chorismate_mutase-related"/>
</dbReference>
<dbReference type="OrthoDB" id="3267837at2"/>
<name>A0A397PCM4_9SPHN</name>
<evidence type="ECO:0000259" key="3">
    <source>
        <dbReference type="PROSITE" id="PS51168"/>
    </source>
</evidence>
<feature type="domain" description="Chorismate mutase" evidence="3">
    <location>
        <begin position="1"/>
        <end position="91"/>
    </location>
</feature>
<dbReference type="SMART" id="SM00830">
    <property type="entry name" value="CM_2"/>
    <property type="match status" value="1"/>
</dbReference>
<dbReference type="Proteomes" id="UP000266568">
    <property type="component" value="Unassembled WGS sequence"/>
</dbReference>
<dbReference type="SUPFAM" id="SSF48600">
    <property type="entry name" value="Chorismate mutase II"/>
    <property type="match status" value="1"/>
</dbReference>
<dbReference type="NCBIfam" id="NF006691">
    <property type="entry name" value="PRK09239.1"/>
    <property type="match status" value="1"/>
</dbReference>
<dbReference type="GO" id="GO:0046417">
    <property type="term" value="P:chorismate metabolic process"/>
    <property type="evidence" value="ECO:0007669"/>
    <property type="project" value="InterPro"/>
</dbReference>
<evidence type="ECO:0000313" key="4">
    <source>
        <dbReference type="EMBL" id="RIA43894.1"/>
    </source>
</evidence>
<dbReference type="Pfam" id="PF01817">
    <property type="entry name" value="CM_2"/>
    <property type="match status" value="1"/>
</dbReference>